<evidence type="ECO:0000256" key="1">
    <source>
        <dbReference type="SAM" id="Phobius"/>
    </source>
</evidence>
<dbReference type="AlphaFoldDB" id="A0A2N1UNY7"/>
<sequence length="626" mass="73388">MGLKLITKEVINKEIIDKFSYDFILEDDGVYLIEIIASAKNWRQNVKNLRSFFKDDDLALALDIMEITTSNSNKTDARAIWNGNELKGFLKTVVITVKLKKGKHILFFTPDQKPYLKSIIISKLEETDKITYILVDNNPAQKGDNRPWLSFILINLSIKNITILAKADKIGRDDDDIKLIINSEIQKNEDKKSHQNWYWCGKILKGKEKEFKKIVDFDQGFYCVDLWADESPFLEKIEIVFGENEENNIRKYIYKSINGKEDYNRFNEVIVANTDFWNNQFLNDTDPPEEILDPNLVKAIIFQESRMGYDENAGKNIMQVGNVGDPSLKTLRGELKEYWIHNGKEILLKYDNAQINNENDSIYWGIRWLYHKAQGITKDNKRYWLSWREAVKKYGPNNDKYVNNVWDIYTKGVDKRSKPLLKLWFIFVPFIIILLSGAFWIYNNQGKMFFSYNDGEGEWLCGNKAWLNVAVLDGFKLKKVRINEIQEMKGDCVGLKKGSLEYFYIDLDNDGQKEIVLDSQWDNGNVVKYFLKIKKDKLVLIPINGLYMYGYSESLNNKTVYLDWQYEQDKYTFVTESVVHYSNAPNTIFRDLYHFNDKGEIELYKRETEELTDHVSTIGRITEMPL</sequence>
<reference evidence="2 3" key="1">
    <citation type="journal article" date="2017" name="ISME J.">
        <title>Potential for microbial H2 and metal transformations associated with novel bacteria and archaea in deep terrestrial subsurface sediments.</title>
        <authorList>
            <person name="Hernsdorf A.W."/>
            <person name="Amano Y."/>
            <person name="Miyakawa K."/>
            <person name="Ise K."/>
            <person name="Suzuki Y."/>
            <person name="Anantharaman K."/>
            <person name="Probst A."/>
            <person name="Burstein D."/>
            <person name="Thomas B.C."/>
            <person name="Banfield J.F."/>
        </authorList>
    </citation>
    <scope>NUCLEOTIDE SEQUENCE [LARGE SCALE GENOMIC DNA]</scope>
    <source>
        <strain evidence="2">HGW-Kuenenbacteria-1</strain>
    </source>
</reference>
<comment type="caution">
    <text evidence="2">The sequence shown here is derived from an EMBL/GenBank/DDBJ whole genome shotgun (WGS) entry which is preliminary data.</text>
</comment>
<protein>
    <submittedName>
        <fullName evidence="2">Uncharacterized protein</fullName>
    </submittedName>
</protein>
<feature type="transmembrane region" description="Helical" evidence="1">
    <location>
        <begin position="423"/>
        <end position="442"/>
    </location>
</feature>
<dbReference type="EMBL" id="PGYQ01000002">
    <property type="protein sequence ID" value="PKL72531.1"/>
    <property type="molecule type" value="Genomic_DNA"/>
</dbReference>
<accession>A0A2N1UNY7</accession>
<organism evidence="2 3">
    <name type="scientific">Candidatus Kuenenbacteria bacterium HGW-Kuenenbacteria-1</name>
    <dbReference type="NCBI Taxonomy" id="2013812"/>
    <lineage>
        <taxon>Bacteria</taxon>
        <taxon>Candidatus Kueneniibacteriota</taxon>
    </lineage>
</organism>
<gene>
    <name evidence="2" type="ORF">CVV26_00780</name>
</gene>
<keyword evidence="1" id="KW-1133">Transmembrane helix</keyword>
<evidence type="ECO:0000313" key="3">
    <source>
        <dbReference type="Proteomes" id="UP000233414"/>
    </source>
</evidence>
<keyword evidence="1" id="KW-0472">Membrane</keyword>
<evidence type="ECO:0000313" key="2">
    <source>
        <dbReference type="EMBL" id="PKL72531.1"/>
    </source>
</evidence>
<name>A0A2N1UNY7_9BACT</name>
<keyword evidence="1" id="KW-0812">Transmembrane</keyword>
<proteinExistence type="predicted"/>
<dbReference type="Proteomes" id="UP000233414">
    <property type="component" value="Unassembled WGS sequence"/>
</dbReference>